<dbReference type="RefSeq" id="WP_043588217.1">
    <property type="nucleotide sequence ID" value="NZ_CP083440.1"/>
</dbReference>
<evidence type="ECO:0000256" key="4">
    <source>
        <dbReference type="ARBA" id="ARBA00023136"/>
    </source>
</evidence>
<keyword evidence="6" id="KW-0813">Transport</keyword>
<keyword evidence="8" id="KW-0614">Plasmid</keyword>
<dbReference type="Pfam" id="PF01061">
    <property type="entry name" value="ABC2_membrane"/>
    <property type="match status" value="1"/>
</dbReference>
<protein>
    <recommendedName>
        <fullName evidence="6">Transport permease protein</fullName>
    </recommendedName>
</protein>
<evidence type="ECO:0000256" key="5">
    <source>
        <dbReference type="ARBA" id="ARBA00023251"/>
    </source>
</evidence>
<evidence type="ECO:0000256" key="6">
    <source>
        <dbReference type="RuleBase" id="RU361157"/>
    </source>
</evidence>
<dbReference type="PROSITE" id="PS51012">
    <property type="entry name" value="ABC_TM2"/>
    <property type="match status" value="1"/>
</dbReference>
<accession>A0ABY3THW5</accession>
<organism evidence="8 9">
    <name type="scientific">Clavibacter seminis</name>
    <dbReference type="NCBI Taxonomy" id="2860285"/>
    <lineage>
        <taxon>Bacteria</taxon>
        <taxon>Bacillati</taxon>
        <taxon>Actinomycetota</taxon>
        <taxon>Actinomycetes</taxon>
        <taxon>Micrococcales</taxon>
        <taxon>Microbacteriaceae</taxon>
        <taxon>Clavibacter</taxon>
    </lineage>
</organism>
<reference evidence="9" key="1">
    <citation type="submission" date="2024-08" db="EMBL/GenBank/DDBJ databases">
        <title>Description of the novel species Clavibacter lycopersicum isolated from tomato seeds.</title>
        <authorList>
            <person name="Arizala E.D."/>
            <person name="Dobhal S."/>
            <person name="Alvarez A."/>
            <person name="Arif M."/>
        </authorList>
    </citation>
    <scope>NUCLEOTIDE SEQUENCE [LARGE SCALE GENOMIC DNA]</scope>
    <source>
        <strain evidence="9">A6099</strain>
        <plasmid evidence="9">pCL-A6099</plasmid>
    </source>
</reference>
<keyword evidence="6" id="KW-1003">Cell membrane</keyword>
<dbReference type="InterPro" id="IPR052902">
    <property type="entry name" value="ABC-2_transporter"/>
</dbReference>
<feature type="transmembrane region" description="Helical" evidence="6">
    <location>
        <begin position="158"/>
        <end position="179"/>
    </location>
</feature>
<feature type="domain" description="ABC transmembrane type-2" evidence="7">
    <location>
        <begin position="35"/>
        <end position="266"/>
    </location>
</feature>
<keyword evidence="9" id="KW-1185">Reference proteome</keyword>
<feature type="transmembrane region" description="Helical" evidence="6">
    <location>
        <begin position="117"/>
        <end position="146"/>
    </location>
</feature>
<comment type="similarity">
    <text evidence="6">Belongs to the ABC-2 integral membrane protein family.</text>
</comment>
<keyword evidence="5" id="KW-0046">Antibiotic resistance</keyword>
<keyword evidence="4 6" id="KW-0472">Membrane</keyword>
<feature type="transmembrane region" description="Helical" evidence="6">
    <location>
        <begin position="186"/>
        <end position="205"/>
    </location>
</feature>
<name>A0ABY3THW5_9MICO</name>
<dbReference type="InterPro" id="IPR000412">
    <property type="entry name" value="ABC_2_transport"/>
</dbReference>
<geneLocation type="plasmid" evidence="8 9">
    <name>pCL-A6099</name>
</geneLocation>
<dbReference type="InterPro" id="IPR047817">
    <property type="entry name" value="ABC2_TM_bact-type"/>
</dbReference>
<comment type="subcellular location">
    <subcellularLocation>
        <location evidence="6">Cell membrane</location>
        <topology evidence="6">Multi-pass membrane protein</topology>
    </subcellularLocation>
    <subcellularLocation>
        <location evidence="1">Membrane</location>
        <topology evidence="1">Multi-pass membrane protein</topology>
    </subcellularLocation>
</comment>
<feature type="transmembrane region" description="Helical" evidence="6">
    <location>
        <begin position="29"/>
        <end position="55"/>
    </location>
</feature>
<keyword evidence="2 6" id="KW-0812">Transmembrane</keyword>
<dbReference type="PANTHER" id="PTHR43027:SF2">
    <property type="entry name" value="TRANSPORT PERMEASE PROTEIN"/>
    <property type="match status" value="1"/>
</dbReference>
<evidence type="ECO:0000256" key="2">
    <source>
        <dbReference type="ARBA" id="ARBA00022692"/>
    </source>
</evidence>
<evidence type="ECO:0000259" key="7">
    <source>
        <dbReference type="PROSITE" id="PS51012"/>
    </source>
</evidence>
<evidence type="ECO:0000313" key="9">
    <source>
        <dbReference type="Proteomes" id="UP001649473"/>
    </source>
</evidence>
<dbReference type="InterPro" id="IPR013525">
    <property type="entry name" value="ABC2_TM"/>
</dbReference>
<sequence>MSAVELTVVHAPVSVARTAWLHVRSEVRAFWSTPVTVGFIVLMPVVLYLVFGIAFKSNSDTRMLFEDRDILAANRTFGGVLVFGLMAVSFANVAIGLAMRRGSGMYRRLRTTAAQPVVVIGAFLVNVVIVSVLMVLIVTLIGTTLFGVRLDASKVGSLIAALALGACCFMALGVALSLLPRSGEAAVPIVNVIYFPLAFLSGAFFDVPLGAALQNVVNVLPVRPVLELVLGSLAEGDTTWSWGDVGVLGAWTVVGVLIAGRWFRWAAEREPRPRAARSFGPPRRQAGEST</sequence>
<dbReference type="PIRSF" id="PIRSF006648">
    <property type="entry name" value="DrrB"/>
    <property type="match status" value="1"/>
</dbReference>
<evidence type="ECO:0000313" key="8">
    <source>
        <dbReference type="EMBL" id="UKF26704.1"/>
    </source>
</evidence>
<feature type="transmembrane region" description="Helical" evidence="6">
    <location>
        <begin position="75"/>
        <end position="97"/>
    </location>
</feature>
<evidence type="ECO:0000256" key="3">
    <source>
        <dbReference type="ARBA" id="ARBA00022989"/>
    </source>
</evidence>
<evidence type="ECO:0000256" key="1">
    <source>
        <dbReference type="ARBA" id="ARBA00004141"/>
    </source>
</evidence>
<feature type="transmembrane region" description="Helical" evidence="6">
    <location>
        <begin position="245"/>
        <end position="263"/>
    </location>
</feature>
<dbReference type="EMBL" id="CP083440">
    <property type="protein sequence ID" value="UKF26704.1"/>
    <property type="molecule type" value="Genomic_DNA"/>
</dbReference>
<gene>
    <name evidence="8" type="ORF">KYT88_15925</name>
</gene>
<proteinExistence type="inferred from homology"/>
<dbReference type="Proteomes" id="UP001649473">
    <property type="component" value="Plasmid pCL-A6099"/>
</dbReference>
<keyword evidence="3 6" id="KW-1133">Transmembrane helix</keyword>
<dbReference type="PANTHER" id="PTHR43027">
    <property type="entry name" value="DOXORUBICIN RESISTANCE ABC TRANSPORTER PERMEASE PROTEIN DRRC-RELATED"/>
    <property type="match status" value="1"/>
</dbReference>